<feature type="domain" description="Carbohydrate kinase FGGY C-terminal" evidence="5">
    <location>
        <begin position="278"/>
        <end position="457"/>
    </location>
</feature>
<reference evidence="6 7" key="1">
    <citation type="submission" date="2017-12" db="EMBL/GenBank/DDBJ databases">
        <title>Anaerobic carbon monoxide metabolism by Pleomorphomonas carboxyditropha sp. nov., a new mesophilic hydrogenogenic carboxidotroph.</title>
        <authorList>
            <person name="Esquivel-Elizondo S."/>
            <person name="Krajmalnik-Brown R."/>
        </authorList>
    </citation>
    <scope>NUCLEOTIDE SEQUENCE [LARGE SCALE GENOMIC DNA]</scope>
    <source>
        <strain evidence="6 7">R5-392</strain>
    </source>
</reference>
<accession>A0A1I4U0D7</accession>
<evidence type="ECO:0000313" key="6">
    <source>
        <dbReference type="EMBL" id="PKR87823.1"/>
    </source>
</evidence>
<comment type="similarity">
    <text evidence="1">Belongs to the FGGY kinase family.</text>
</comment>
<dbReference type="InterPro" id="IPR043129">
    <property type="entry name" value="ATPase_NBD"/>
</dbReference>
<dbReference type="Pfam" id="PF00370">
    <property type="entry name" value="FGGY_N"/>
    <property type="match status" value="1"/>
</dbReference>
<dbReference type="AlphaFoldDB" id="A0A1I4U0D7"/>
<evidence type="ECO:0008006" key="8">
    <source>
        <dbReference type="Google" id="ProtNLM"/>
    </source>
</evidence>
<dbReference type="Gene3D" id="3.30.420.40">
    <property type="match status" value="2"/>
</dbReference>
<evidence type="ECO:0000256" key="3">
    <source>
        <dbReference type="ARBA" id="ARBA00022777"/>
    </source>
</evidence>
<evidence type="ECO:0000256" key="2">
    <source>
        <dbReference type="ARBA" id="ARBA00022679"/>
    </source>
</evidence>
<dbReference type="GO" id="GO:0016301">
    <property type="term" value="F:kinase activity"/>
    <property type="evidence" value="ECO:0007669"/>
    <property type="project" value="UniProtKB-KW"/>
</dbReference>
<keyword evidence="2" id="KW-0808">Transferase</keyword>
<keyword evidence="7" id="KW-1185">Reference proteome</keyword>
<dbReference type="InterPro" id="IPR050406">
    <property type="entry name" value="FGGY_Carb_Kinase"/>
</dbReference>
<dbReference type="Proteomes" id="UP000233491">
    <property type="component" value="Unassembled WGS sequence"/>
</dbReference>
<sequence length="521" mass="56246">MAPSVVACLITQKIGGDAKGEVRLSFILTVDIGTSSLKAVLFNAELNVVAQSKQEYPTSYPRIGWAEQDPDLWNDALARAVGCILERTGLRPDAIGGIGVDGMSSLMLPVDREGNALCPGLIWLDRRAQEQSDFVSRHYGNLQLRVSGNRSDPSNFGPKAMWLRDQRRDIYDACASLLHCSSYLVHQLTGVFLMNRSEAALSQLCDIRSGTYSEELIEASGIDRRKLPEIAGCSDVVGRVTMAAAERFGLAAGTPVIAGAMDNVAATVGLGLRNDGDAYIAAGTATNVGVLVDAPPVDGYGLTYHAGIEGKWLVNGSVDYGSAGLLWFRNLLGEKDFEKLCADAEEVGRGEHPLVFLPYMTGQRAPLWSDALSGIVMGVTPGTDRRHLARMFMESTALGARHVFQKLRAKRPSSAALTGGITNNRFWTGVFADATGMSLTPSRQKEVGNLGLAILTGLGIGTFHSTDEAFSLLPVDCTREPDPGSRGYYDDLFALFDAAYENNRSVLVQLDEIRRKYGVEK</sequence>
<dbReference type="Pfam" id="PF02782">
    <property type="entry name" value="FGGY_C"/>
    <property type="match status" value="1"/>
</dbReference>
<evidence type="ECO:0000313" key="7">
    <source>
        <dbReference type="Proteomes" id="UP000233491"/>
    </source>
</evidence>
<protein>
    <recommendedName>
        <fullName evidence="8">Carbohydrate kinase</fullName>
    </recommendedName>
</protein>
<dbReference type="PANTHER" id="PTHR43095:SF2">
    <property type="entry name" value="GLUCONOKINASE"/>
    <property type="match status" value="1"/>
</dbReference>
<organism evidence="6 7">
    <name type="scientific">Pleomorphomonas diazotrophica</name>
    <dbReference type="NCBI Taxonomy" id="1166257"/>
    <lineage>
        <taxon>Bacteria</taxon>
        <taxon>Pseudomonadati</taxon>
        <taxon>Pseudomonadota</taxon>
        <taxon>Alphaproteobacteria</taxon>
        <taxon>Hyphomicrobiales</taxon>
        <taxon>Pleomorphomonadaceae</taxon>
        <taxon>Pleomorphomonas</taxon>
    </lineage>
</organism>
<comment type="caution">
    <text evidence="6">The sequence shown here is derived from an EMBL/GenBank/DDBJ whole genome shotgun (WGS) entry which is preliminary data.</text>
</comment>
<dbReference type="InterPro" id="IPR018485">
    <property type="entry name" value="FGGY_C"/>
</dbReference>
<gene>
    <name evidence="6" type="ORF">CXZ10_19075</name>
</gene>
<dbReference type="EMBL" id="PJNW01000016">
    <property type="protein sequence ID" value="PKR87823.1"/>
    <property type="molecule type" value="Genomic_DNA"/>
</dbReference>
<evidence type="ECO:0000259" key="4">
    <source>
        <dbReference type="Pfam" id="PF00370"/>
    </source>
</evidence>
<dbReference type="CDD" id="cd00366">
    <property type="entry name" value="ASKHA_NBD_FGGY"/>
    <property type="match status" value="1"/>
</dbReference>
<dbReference type="GO" id="GO:0005975">
    <property type="term" value="P:carbohydrate metabolic process"/>
    <property type="evidence" value="ECO:0007669"/>
    <property type="project" value="InterPro"/>
</dbReference>
<dbReference type="PIRSF" id="PIRSF000538">
    <property type="entry name" value="GlpK"/>
    <property type="match status" value="1"/>
</dbReference>
<feature type="domain" description="Carbohydrate kinase FGGY N-terminal" evidence="4">
    <location>
        <begin position="27"/>
        <end position="269"/>
    </location>
</feature>
<evidence type="ECO:0000259" key="5">
    <source>
        <dbReference type="Pfam" id="PF02782"/>
    </source>
</evidence>
<evidence type="ECO:0000256" key="1">
    <source>
        <dbReference type="ARBA" id="ARBA00009156"/>
    </source>
</evidence>
<keyword evidence="3" id="KW-0418">Kinase</keyword>
<proteinExistence type="inferred from homology"/>
<dbReference type="InterPro" id="IPR018484">
    <property type="entry name" value="FGGY_N"/>
</dbReference>
<dbReference type="SUPFAM" id="SSF53067">
    <property type="entry name" value="Actin-like ATPase domain"/>
    <property type="match status" value="2"/>
</dbReference>
<dbReference type="InterPro" id="IPR000577">
    <property type="entry name" value="Carb_kinase_FGGY"/>
</dbReference>
<name>A0A1I4U0D7_9HYPH</name>
<dbReference type="PANTHER" id="PTHR43095">
    <property type="entry name" value="SUGAR KINASE"/>
    <property type="match status" value="1"/>
</dbReference>